<proteinExistence type="predicted"/>
<name>A0A1F5E001_9BACT</name>
<accession>A0A1F5E001</accession>
<evidence type="ECO:0000313" key="1">
    <source>
        <dbReference type="EMBL" id="OGD60725.1"/>
    </source>
</evidence>
<reference evidence="1 2" key="1">
    <citation type="journal article" date="2016" name="Nat. Commun.">
        <title>Thousands of microbial genomes shed light on interconnected biogeochemical processes in an aquifer system.</title>
        <authorList>
            <person name="Anantharaman K."/>
            <person name="Brown C.T."/>
            <person name="Hug L.A."/>
            <person name="Sharon I."/>
            <person name="Castelle C.J."/>
            <person name="Probst A.J."/>
            <person name="Thomas B.C."/>
            <person name="Singh A."/>
            <person name="Wilkins M.J."/>
            <person name="Karaoz U."/>
            <person name="Brodie E.L."/>
            <person name="Williams K.H."/>
            <person name="Hubbard S.S."/>
            <person name="Banfield J.F."/>
        </authorList>
    </citation>
    <scope>NUCLEOTIDE SEQUENCE [LARGE SCALE GENOMIC DNA]</scope>
</reference>
<dbReference type="EMBL" id="MEZQ01000023">
    <property type="protein sequence ID" value="OGD60725.1"/>
    <property type="molecule type" value="Genomic_DNA"/>
</dbReference>
<evidence type="ECO:0000313" key="2">
    <source>
        <dbReference type="Proteomes" id="UP000176364"/>
    </source>
</evidence>
<organism evidence="1 2">
    <name type="scientific">Candidatus Beckwithbacteria bacterium RIFCSPLOWO2_02_FULL_47_23</name>
    <dbReference type="NCBI Taxonomy" id="1797463"/>
    <lineage>
        <taxon>Bacteria</taxon>
        <taxon>Candidatus Beckwithiibacteriota</taxon>
    </lineage>
</organism>
<dbReference type="AlphaFoldDB" id="A0A1F5E001"/>
<dbReference type="Proteomes" id="UP000176364">
    <property type="component" value="Unassembled WGS sequence"/>
</dbReference>
<comment type="caution">
    <text evidence="1">The sequence shown here is derived from an EMBL/GenBank/DDBJ whole genome shotgun (WGS) entry which is preliminary data.</text>
</comment>
<protein>
    <submittedName>
        <fullName evidence="1">Uncharacterized protein</fullName>
    </submittedName>
</protein>
<sequence length="128" mass="14070">MVKLLLKLIWLGFGVFGLVVVGQKYWPKVKGSNFIQGVEGALVSQQTEVDPNESPTALTVNDIKNLDPQTASQVLGQMVKTEVVKILETTSEQIKAFPAQQVKKIKIGACEELLEEDICAVAKEIECR</sequence>
<gene>
    <name evidence="1" type="ORF">A3I57_01540</name>
</gene>